<dbReference type="EMBL" id="HACA01010929">
    <property type="protein sequence ID" value="CDW28290.1"/>
    <property type="molecule type" value="Transcribed_RNA"/>
</dbReference>
<reference evidence="1" key="1">
    <citation type="submission" date="2014-05" db="EMBL/GenBank/DDBJ databases">
        <authorList>
            <person name="Chronopoulou M."/>
        </authorList>
    </citation>
    <scope>NUCLEOTIDE SEQUENCE</scope>
    <source>
        <tissue evidence="1">Whole organism</tissue>
    </source>
</reference>
<dbReference type="AlphaFoldDB" id="A0A0K2TR48"/>
<name>A0A0K2TR48_LEPSM</name>
<sequence>MSPAVRTRVPFFHSSIMGPRLSTSQGNMIVSPMRALNT</sequence>
<proteinExistence type="predicted"/>
<protein>
    <submittedName>
        <fullName evidence="1">Uncharacterized protein</fullName>
    </submittedName>
</protein>
<evidence type="ECO:0000313" key="1">
    <source>
        <dbReference type="EMBL" id="CDW28290.1"/>
    </source>
</evidence>
<accession>A0A0K2TR48</accession>
<organism evidence="1">
    <name type="scientific">Lepeophtheirus salmonis</name>
    <name type="common">Salmon louse</name>
    <name type="synonym">Caligus salmonis</name>
    <dbReference type="NCBI Taxonomy" id="72036"/>
    <lineage>
        <taxon>Eukaryota</taxon>
        <taxon>Metazoa</taxon>
        <taxon>Ecdysozoa</taxon>
        <taxon>Arthropoda</taxon>
        <taxon>Crustacea</taxon>
        <taxon>Multicrustacea</taxon>
        <taxon>Hexanauplia</taxon>
        <taxon>Copepoda</taxon>
        <taxon>Siphonostomatoida</taxon>
        <taxon>Caligidae</taxon>
        <taxon>Lepeophtheirus</taxon>
    </lineage>
</organism>